<evidence type="ECO:0000256" key="1">
    <source>
        <dbReference type="ARBA" id="ARBA00004496"/>
    </source>
</evidence>
<dbReference type="Gene3D" id="1.10.10.10">
    <property type="entry name" value="Winged helix-like DNA-binding domain superfamily/Winged helix DNA-binding domain"/>
    <property type="match status" value="1"/>
</dbReference>
<name>A0AAU6RG05_9STAP</name>
<accession>A0AAU6RG05</accession>
<dbReference type="Pfam" id="PF22381">
    <property type="entry name" value="Staph_reg_Sar_Rot"/>
    <property type="match status" value="1"/>
</dbReference>
<dbReference type="RefSeq" id="WP_420496225.1">
    <property type="nucleotide sequence ID" value="NZ_CP124585.1"/>
</dbReference>
<evidence type="ECO:0000256" key="6">
    <source>
        <dbReference type="ARBA" id="ARBA00047188"/>
    </source>
</evidence>
<dbReference type="EMBL" id="CP124585">
    <property type="protein sequence ID" value="WZE68663.1"/>
    <property type="molecule type" value="Genomic_DNA"/>
</dbReference>
<dbReference type="PANTHER" id="PTHR42756">
    <property type="entry name" value="TRANSCRIPTIONAL REGULATOR, MARR"/>
    <property type="match status" value="1"/>
</dbReference>
<evidence type="ECO:0000256" key="2">
    <source>
        <dbReference type="ARBA" id="ARBA00023015"/>
    </source>
</evidence>
<keyword evidence="4" id="KW-0804">Transcription</keyword>
<dbReference type="InterPro" id="IPR036388">
    <property type="entry name" value="WH-like_DNA-bd_sf"/>
</dbReference>
<keyword evidence="2" id="KW-0805">Transcription regulation</keyword>
<feature type="domain" description="HTH marR-type" evidence="8">
    <location>
        <begin position="1"/>
        <end position="132"/>
    </location>
</feature>
<comment type="subcellular location">
    <subcellularLocation>
        <location evidence="1">Cytoplasm</location>
    </subcellularLocation>
</comment>
<dbReference type="GO" id="GO:0003677">
    <property type="term" value="F:DNA binding"/>
    <property type="evidence" value="ECO:0007669"/>
    <property type="project" value="UniProtKB-KW"/>
</dbReference>
<reference evidence="9" key="1">
    <citation type="submission" date="2023-04" db="EMBL/GenBank/DDBJ databases">
        <title>Macrococci isolated from food, foodproducing animals, and human clinical materials.</title>
        <authorList>
            <person name="Maslanova I."/>
            <person name="Svec P."/>
            <person name="Sedlacek I."/>
            <person name="Novakova D."/>
            <person name="Keller J.E."/>
            <person name="Schwendener S."/>
            <person name="Finstrlova A."/>
            <person name="Botka T."/>
            <person name="Kovarovic V."/>
            <person name="Petras P."/>
            <person name="Perreten V."/>
            <person name="Pantucek R."/>
        </authorList>
    </citation>
    <scope>NUCLEOTIDE SEQUENCE</scope>
    <source>
        <strain evidence="9">NRL/St 13/116</strain>
    </source>
</reference>
<dbReference type="InterPro" id="IPR055166">
    <property type="entry name" value="Transc_reg_Sar_Rot_HTH"/>
</dbReference>
<dbReference type="InterPro" id="IPR036390">
    <property type="entry name" value="WH_DNA-bd_sf"/>
</dbReference>
<evidence type="ECO:0000313" key="9">
    <source>
        <dbReference type="EMBL" id="WZE68663.1"/>
    </source>
</evidence>
<proteinExistence type="inferred from homology"/>
<dbReference type="GO" id="GO:0005737">
    <property type="term" value="C:cytoplasm"/>
    <property type="evidence" value="ECO:0007669"/>
    <property type="project" value="UniProtKB-SubCell"/>
</dbReference>
<dbReference type="PROSITE" id="PS50995">
    <property type="entry name" value="HTH_MARR_2"/>
    <property type="match status" value="1"/>
</dbReference>
<evidence type="ECO:0000256" key="4">
    <source>
        <dbReference type="ARBA" id="ARBA00023163"/>
    </source>
</evidence>
<dbReference type="SUPFAM" id="SSF46785">
    <property type="entry name" value="Winged helix' DNA-binding domain"/>
    <property type="match status" value="1"/>
</dbReference>
<keyword evidence="3" id="KW-0238">DNA-binding</keyword>
<protein>
    <recommendedName>
        <fullName evidence="6">HTH-type transcriptional regulator SarZ</fullName>
    </recommendedName>
    <alternativeName>
        <fullName evidence="7">Staphylococcal accessory regulator Z</fullName>
    </alternativeName>
</protein>
<sequence>MIKLEQSIFKTASLVENILNPIFIDIYDITFNEFLILYKVYHDEDSSVADIQSDIKYKMDSASKKTKKLRDLGYIVKERRTDDERKVCIKLTDSGKDVVLTVLEYQRNIYSHAEFTKEDSDTLFHLLHKYREAFKQHTHAFKK</sequence>
<dbReference type="GO" id="GO:0003700">
    <property type="term" value="F:DNA-binding transcription factor activity"/>
    <property type="evidence" value="ECO:0007669"/>
    <property type="project" value="InterPro"/>
</dbReference>
<evidence type="ECO:0000256" key="7">
    <source>
        <dbReference type="ARBA" id="ARBA00047207"/>
    </source>
</evidence>
<evidence type="ECO:0000259" key="8">
    <source>
        <dbReference type="PROSITE" id="PS50995"/>
    </source>
</evidence>
<evidence type="ECO:0000256" key="3">
    <source>
        <dbReference type="ARBA" id="ARBA00023125"/>
    </source>
</evidence>
<evidence type="ECO:0000256" key="5">
    <source>
        <dbReference type="ARBA" id="ARBA00046337"/>
    </source>
</evidence>
<dbReference type="AlphaFoldDB" id="A0AAU6RG05"/>
<gene>
    <name evidence="9" type="ORF">QA540_09945</name>
</gene>
<dbReference type="PANTHER" id="PTHR42756:SF1">
    <property type="entry name" value="TRANSCRIPTIONAL REPRESSOR OF EMRAB OPERON"/>
    <property type="match status" value="1"/>
</dbReference>
<dbReference type="SMART" id="SM00347">
    <property type="entry name" value="HTH_MARR"/>
    <property type="match status" value="1"/>
</dbReference>
<comment type="similarity">
    <text evidence="5">Belongs to the SarZ family.</text>
</comment>
<organism evidence="9">
    <name type="scientific">Macrococcus psychrotolerans</name>
    <dbReference type="NCBI Taxonomy" id="3039389"/>
    <lineage>
        <taxon>Bacteria</taxon>
        <taxon>Bacillati</taxon>
        <taxon>Bacillota</taxon>
        <taxon>Bacilli</taxon>
        <taxon>Bacillales</taxon>
        <taxon>Staphylococcaceae</taxon>
        <taxon>Macrococcus</taxon>
    </lineage>
</organism>
<dbReference type="InterPro" id="IPR000835">
    <property type="entry name" value="HTH_MarR-typ"/>
</dbReference>